<protein>
    <submittedName>
        <fullName evidence="1">Uncharacterized protein</fullName>
    </submittedName>
</protein>
<dbReference type="Proteomes" id="UP001165190">
    <property type="component" value="Unassembled WGS sequence"/>
</dbReference>
<dbReference type="AlphaFoldDB" id="A0A9W7HA09"/>
<dbReference type="EMBL" id="BSYR01000010">
    <property type="protein sequence ID" value="GMI73694.1"/>
    <property type="molecule type" value="Genomic_DNA"/>
</dbReference>
<keyword evidence="2" id="KW-1185">Reference proteome</keyword>
<evidence type="ECO:0000313" key="2">
    <source>
        <dbReference type="Proteomes" id="UP001165190"/>
    </source>
</evidence>
<proteinExistence type="predicted"/>
<reference evidence="1" key="1">
    <citation type="submission" date="2023-05" db="EMBL/GenBank/DDBJ databases">
        <title>Genome and transcriptome analyses reveal genes involved in the formation of fine ridges on petal epidermal cells in Hibiscus trionum.</title>
        <authorList>
            <person name="Koshimizu S."/>
            <person name="Masuda S."/>
            <person name="Ishii T."/>
            <person name="Shirasu K."/>
            <person name="Hoshino A."/>
            <person name="Arita M."/>
        </authorList>
    </citation>
    <scope>NUCLEOTIDE SEQUENCE</scope>
    <source>
        <strain evidence="1">Hamamatsu line</strain>
    </source>
</reference>
<accession>A0A9W7HA09</accession>
<name>A0A9W7HA09_HIBTR</name>
<sequence>MTGLWSPRSKPCQKMRFRRRRFIFGYIFARCQNRSTKGSRGKKKSCFDSDSFPSYSSGNCWTWRIERHQGL</sequence>
<organism evidence="1 2">
    <name type="scientific">Hibiscus trionum</name>
    <name type="common">Flower of an hour</name>
    <dbReference type="NCBI Taxonomy" id="183268"/>
    <lineage>
        <taxon>Eukaryota</taxon>
        <taxon>Viridiplantae</taxon>
        <taxon>Streptophyta</taxon>
        <taxon>Embryophyta</taxon>
        <taxon>Tracheophyta</taxon>
        <taxon>Spermatophyta</taxon>
        <taxon>Magnoliopsida</taxon>
        <taxon>eudicotyledons</taxon>
        <taxon>Gunneridae</taxon>
        <taxon>Pentapetalae</taxon>
        <taxon>rosids</taxon>
        <taxon>malvids</taxon>
        <taxon>Malvales</taxon>
        <taxon>Malvaceae</taxon>
        <taxon>Malvoideae</taxon>
        <taxon>Hibiscus</taxon>
    </lineage>
</organism>
<evidence type="ECO:0000313" key="1">
    <source>
        <dbReference type="EMBL" id="GMI73694.1"/>
    </source>
</evidence>
<gene>
    <name evidence="1" type="ORF">HRI_001038700</name>
</gene>
<comment type="caution">
    <text evidence="1">The sequence shown here is derived from an EMBL/GenBank/DDBJ whole genome shotgun (WGS) entry which is preliminary data.</text>
</comment>